<dbReference type="InterPro" id="IPR028081">
    <property type="entry name" value="Leu-bd"/>
</dbReference>
<accession>A0ABT0YNX4</accession>
<comment type="similarity">
    <text evidence="1">Belongs to the leucine-binding protein family.</text>
</comment>
<feature type="chain" id="PRO_5047529238" evidence="3">
    <location>
        <begin position="24"/>
        <end position="378"/>
    </location>
</feature>
<evidence type="ECO:0000259" key="4">
    <source>
        <dbReference type="Pfam" id="PF13458"/>
    </source>
</evidence>
<dbReference type="CDD" id="cd06326">
    <property type="entry name" value="PBP1_ABC_ligand_binding-like"/>
    <property type="match status" value="1"/>
</dbReference>
<feature type="domain" description="Leucine-binding protein" evidence="4">
    <location>
        <begin position="37"/>
        <end position="363"/>
    </location>
</feature>
<sequence>MGKTTRGIVAWLVGALLGATAWAQGVTGDAVTLVQTADLSGSRASLVKELNSGWRAFLAQVNERGGVHGRRVDLVTEDDKYEIEETRRIVRERLQRNDAFAFVSLIGTANAAAVLPLLEGAGVPVVAPFSGAEQLRDPQYRWVFHLRASYAQEVEKMVEHVLTLGMRRIAVFYDDDAFGQDVLKAAEAALTRRHLAPVARGRVDRGSVDVARAVSAIAASDAQVVICGSFGNSLVEFVRGMKQSGKSPSYYALSFFPAGASIRQLAGDARGIGVTQVMPKPSAMGLALVREFHAAMRRHAPGDAPSAIALEGYATAKVTVEALRRAGPALTRPGFVTAMETMTDFDLGGVRLNYRKGDHTGLKFVEISVVDEGGRLMH</sequence>
<keyword evidence="2 3" id="KW-0732">Signal</keyword>
<dbReference type="InterPro" id="IPR028082">
    <property type="entry name" value="Peripla_BP_I"/>
</dbReference>
<name>A0ABT0YNX4_9BURK</name>
<gene>
    <name evidence="5" type="ORF">M8A51_12950</name>
</gene>
<keyword evidence="6" id="KW-1185">Reference proteome</keyword>
<proteinExistence type="inferred from homology"/>
<dbReference type="PANTHER" id="PTHR47235:SF1">
    <property type="entry name" value="BLR6548 PROTEIN"/>
    <property type="match status" value="1"/>
</dbReference>
<reference evidence="5" key="1">
    <citation type="submission" date="2022-05" db="EMBL/GenBank/DDBJ databases">
        <title>Schlegelella sp. nov., isolated from mangrove soil.</title>
        <authorList>
            <person name="Liu Y."/>
            <person name="Ge X."/>
            <person name="Liu W."/>
        </authorList>
    </citation>
    <scope>NUCLEOTIDE SEQUENCE</scope>
    <source>
        <strain evidence="5">S2-27</strain>
    </source>
</reference>
<comment type="caution">
    <text evidence="5">The sequence shown here is derived from an EMBL/GenBank/DDBJ whole genome shotgun (WGS) entry which is preliminary data.</text>
</comment>
<dbReference type="Gene3D" id="3.40.50.2300">
    <property type="match status" value="2"/>
</dbReference>
<protein>
    <submittedName>
        <fullName evidence="5">ABC transporter substrate-binding protein</fullName>
    </submittedName>
</protein>
<dbReference type="PANTHER" id="PTHR47235">
    <property type="entry name" value="BLR6548 PROTEIN"/>
    <property type="match status" value="1"/>
</dbReference>
<organism evidence="5 6">
    <name type="scientific">Caldimonas mangrovi</name>
    <dbReference type="NCBI Taxonomy" id="2944811"/>
    <lineage>
        <taxon>Bacteria</taxon>
        <taxon>Pseudomonadati</taxon>
        <taxon>Pseudomonadota</taxon>
        <taxon>Betaproteobacteria</taxon>
        <taxon>Burkholderiales</taxon>
        <taxon>Sphaerotilaceae</taxon>
        <taxon>Caldimonas</taxon>
    </lineage>
</organism>
<dbReference type="Proteomes" id="UP001165541">
    <property type="component" value="Unassembled WGS sequence"/>
</dbReference>
<evidence type="ECO:0000256" key="1">
    <source>
        <dbReference type="ARBA" id="ARBA00010062"/>
    </source>
</evidence>
<evidence type="ECO:0000313" key="6">
    <source>
        <dbReference type="Proteomes" id="UP001165541"/>
    </source>
</evidence>
<dbReference type="EMBL" id="JAMKFE010000007">
    <property type="protein sequence ID" value="MCM5680435.1"/>
    <property type="molecule type" value="Genomic_DNA"/>
</dbReference>
<feature type="signal peptide" evidence="3">
    <location>
        <begin position="1"/>
        <end position="23"/>
    </location>
</feature>
<evidence type="ECO:0000256" key="3">
    <source>
        <dbReference type="SAM" id="SignalP"/>
    </source>
</evidence>
<dbReference type="SUPFAM" id="SSF53822">
    <property type="entry name" value="Periplasmic binding protein-like I"/>
    <property type="match status" value="1"/>
</dbReference>
<evidence type="ECO:0000313" key="5">
    <source>
        <dbReference type="EMBL" id="MCM5680435.1"/>
    </source>
</evidence>
<dbReference type="Pfam" id="PF13458">
    <property type="entry name" value="Peripla_BP_6"/>
    <property type="match status" value="1"/>
</dbReference>
<evidence type="ECO:0000256" key="2">
    <source>
        <dbReference type="ARBA" id="ARBA00022729"/>
    </source>
</evidence>
<dbReference type="RefSeq" id="WP_251778888.1">
    <property type="nucleotide sequence ID" value="NZ_JAMKFE010000007.1"/>
</dbReference>